<sequence>MKEEPILLNIYKLKLNGIWSKAGVYHTGVELFGTEFMYSGHAFETSGISTIWPKQANRTNESFIFKKSLLVGHTNLDKKEVLSLIKLLSSTYQGKNYHLLKQNCNNFSNDFCRKLTGKGIPKKINRIAFIIDKIPLFYKFFPHQKFTVDRKEVYAEGGDCHQNTIDFINSFKKELAEGRDDIVKINSTPRICGNKKNKVEDNKKMYYFDAKTDNQNAIEILFETVHIPNY</sequence>
<organism evidence="1 2">
    <name type="scientific">Rhabditophanes sp. KR3021</name>
    <dbReference type="NCBI Taxonomy" id="114890"/>
    <lineage>
        <taxon>Eukaryota</taxon>
        <taxon>Metazoa</taxon>
        <taxon>Ecdysozoa</taxon>
        <taxon>Nematoda</taxon>
        <taxon>Chromadorea</taxon>
        <taxon>Rhabditida</taxon>
        <taxon>Tylenchina</taxon>
        <taxon>Panagrolaimomorpha</taxon>
        <taxon>Strongyloidoidea</taxon>
        <taxon>Alloionematidae</taxon>
        <taxon>Rhabditophanes</taxon>
    </lineage>
</organism>
<reference evidence="2" key="1">
    <citation type="submission" date="2016-11" db="UniProtKB">
        <authorList>
            <consortium name="WormBaseParasite"/>
        </authorList>
    </citation>
    <scope>IDENTIFICATION</scope>
    <source>
        <strain evidence="2">KR3021</strain>
    </source>
</reference>
<accession>A0AC35UC26</accession>
<name>A0AC35UC26_9BILA</name>
<evidence type="ECO:0000313" key="2">
    <source>
        <dbReference type="WBParaSite" id="RSKR_0000974100.1"/>
    </source>
</evidence>
<protein>
    <submittedName>
        <fullName evidence="2">DUF862 domain-containing protein</fullName>
    </submittedName>
</protein>
<dbReference type="WBParaSite" id="RSKR_0000974100.1">
    <property type="protein sequence ID" value="RSKR_0000974100.1"/>
    <property type="gene ID" value="RSKR_0000974100"/>
</dbReference>
<dbReference type="Proteomes" id="UP000095286">
    <property type="component" value="Unplaced"/>
</dbReference>
<proteinExistence type="predicted"/>
<evidence type="ECO:0000313" key="1">
    <source>
        <dbReference type="Proteomes" id="UP000095286"/>
    </source>
</evidence>